<evidence type="ECO:0000313" key="8">
    <source>
        <dbReference type="EMBL" id="KAK4539174.1"/>
    </source>
</evidence>
<name>A0AAV9J2X1_9PEZI</name>
<feature type="domain" description="Peptidase S26" evidence="7">
    <location>
        <begin position="68"/>
        <end position="105"/>
    </location>
</feature>
<dbReference type="GO" id="GO:0006465">
    <property type="term" value="P:signal peptide processing"/>
    <property type="evidence" value="ECO:0007669"/>
    <property type="project" value="InterPro"/>
</dbReference>
<dbReference type="GO" id="GO:0042720">
    <property type="term" value="C:mitochondrial inner membrane peptidase complex"/>
    <property type="evidence" value="ECO:0007669"/>
    <property type="project" value="TreeGrafter"/>
</dbReference>
<dbReference type="PANTHER" id="PTHR12383:SF16">
    <property type="entry name" value="MITOCHONDRIAL INNER MEMBRANE PROTEASE SUBUNIT 1"/>
    <property type="match status" value="1"/>
</dbReference>
<keyword evidence="4" id="KW-0496">Mitochondrion</keyword>
<keyword evidence="5" id="KW-0472">Membrane</keyword>
<dbReference type="Gene3D" id="2.10.109.10">
    <property type="entry name" value="Umud Fragment, subunit A"/>
    <property type="match status" value="1"/>
</dbReference>
<protein>
    <recommendedName>
        <fullName evidence="7">Peptidase S26 domain-containing protein</fullName>
    </recommendedName>
</protein>
<evidence type="ECO:0000259" key="7">
    <source>
        <dbReference type="Pfam" id="PF10502"/>
    </source>
</evidence>
<dbReference type="GO" id="GO:0004252">
    <property type="term" value="F:serine-type endopeptidase activity"/>
    <property type="evidence" value="ECO:0007669"/>
    <property type="project" value="InterPro"/>
</dbReference>
<dbReference type="PRINTS" id="PR00727">
    <property type="entry name" value="LEADERPTASE"/>
</dbReference>
<comment type="caution">
    <text evidence="8">The sequence shown here is derived from an EMBL/GenBank/DDBJ whole genome shotgun (WGS) entry which is preliminary data.</text>
</comment>
<evidence type="ECO:0000256" key="3">
    <source>
        <dbReference type="ARBA" id="ARBA00022801"/>
    </source>
</evidence>
<comment type="subcellular location">
    <subcellularLocation>
        <location evidence="1">Mitochondrion inner membrane</location>
    </subcellularLocation>
</comment>
<dbReference type="InterPro" id="IPR052064">
    <property type="entry name" value="Mito_IMP1_subunit"/>
</dbReference>
<dbReference type="Pfam" id="PF10502">
    <property type="entry name" value="Peptidase_S26"/>
    <property type="match status" value="2"/>
</dbReference>
<dbReference type="PANTHER" id="PTHR12383">
    <property type="entry name" value="PROTEASE FAMILY S26 MITOCHONDRIAL INNER MEMBRANE PROTEASE-RELATED"/>
    <property type="match status" value="1"/>
</dbReference>
<evidence type="ECO:0000256" key="2">
    <source>
        <dbReference type="ARBA" id="ARBA00022792"/>
    </source>
</evidence>
<evidence type="ECO:0000313" key="9">
    <source>
        <dbReference type="Proteomes" id="UP001324427"/>
    </source>
</evidence>
<evidence type="ECO:0000256" key="4">
    <source>
        <dbReference type="ARBA" id="ARBA00023128"/>
    </source>
</evidence>
<dbReference type="AlphaFoldDB" id="A0AAV9J2X1"/>
<keyword evidence="9" id="KW-1185">Reference proteome</keyword>
<comment type="similarity">
    <text evidence="6">Belongs to the peptidase S26 family. IMP1 subfamily.</text>
</comment>
<dbReference type="Proteomes" id="UP001324427">
    <property type="component" value="Unassembled WGS sequence"/>
</dbReference>
<keyword evidence="2" id="KW-0999">Mitochondrion inner membrane</keyword>
<accession>A0AAV9J2X1</accession>
<dbReference type="InterPro" id="IPR019533">
    <property type="entry name" value="Peptidase_S26"/>
</dbReference>
<sequence>MLPTIASAGDMLLISKYYRRGRQLGVGDVVSYKHPIRPGEYAVKRILGMPGDFVVVETPGKGVGRMIQVPEGHCWVVGDNLTWSRDSRIFGPLPLALVTGKVLARCAGWNLWPRALEHGLQPAVLDVDDDVD</sequence>
<evidence type="ECO:0000256" key="5">
    <source>
        <dbReference type="ARBA" id="ARBA00023136"/>
    </source>
</evidence>
<evidence type="ECO:0000256" key="6">
    <source>
        <dbReference type="ARBA" id="ARBA00038445"/>
    </source>
</evidence>
<dbReference type="GO" id="GO:0006627">
    <property type="term" value="P:protein processing involved in protein targeting to mitochondrion"/>
    <property type="evidence" value="ECO:0007669"/>
    <property type="project" value="TreeGrafter"/>
</dbReference>
<dbReference type="SUPFAM" id="SSF51306">
    <property type="entry name" value="LexA/Signal peptidase"/>
    <property type="match status" value="1"/>
</dbReference>
<proteinExistence type="inferred from homology"/>
<gene>
    <name evidence="8" type="ORF">LTR36_001174</name>
</gene>
<dbReference type="EMBL" id="JAVFHQ010000112">
    <property type="protein sequence ID" value="KAK4539174.1"/>
    <property type="molecule type" value="Genomic_DNA"/>
</dbReference>
<reference evidence="8 9" key="1">
    <citation type="submission" date="2021-11" db="EMBL/GenBank/DDBJ databases">
        <title>Black yeast isolated from Biological Soil Crust.</title>
        <authorList>
            <person name="Kurbessoian T."/>
        </authorList>
    </citation>
    <scope>NUCLEOTIDE SEQUENCE [LARGE SCALE GENOMIC DNA]</scope>
    <source>
        <strain evidence="8 9">CCFEE 5522</strain>
    </source>
</reference>
<evidence type="ECO:0000256" key="1">
    <source>
        <dbReference type="ARBA" id="ARBA00004273"/>
    </source>
</evidence>
<dbReference type="InterPro" id="IPR000223">
    <property type="entry name" value="Pept_S26A_signal_pept_1"/>
</dbReference>
<dbReference type="CDD" id="cd06530">
    <property type="entry name" value="S26_SPase_I"/>
    <property type="match status" value="1"/>
</dbReference>
<feature type="domain" description="Peptidase S26" evidence="7">
    <location>
        <begin position="3"/>
        <end position="57"/>
    </location>
</feature>
<dbReference type="InterPro" id="IPR036286">
    <property type="entry name" value="LexA/Signal_pep-like_sf"/>
</dbReference>
<organism evidence="8 9">
    <name type="scientific">Oleoguttula mirabilis</name>
    <dbReference type="NCBI Taxonomy" id="1507867"/>
    <lineage>
        <taxon>Eukaryota</taxon>
        <taxon>Fungi</taxon>
        <taxon>Dikarya</taxon>
        <taxon>Ascomycota</taxon>
        <taxon>Pezizomycotina</taxon>
        <taxon>Dothideomycetes</taxon>
        <taxon>Dothideomycetidae</taxon>
        <taxon>Mycosphaerellales</taxon>
        <taxon>Teratosphaeriaceae</taxon>
        <taxon>Oleoguttula</taxon>
    </lineage>
</organism>
<keyword evidence="3" id="KW-0378">Hydrolase</keyword>